<evidence type="ECO:0000313" key="2">
    <source>
        <dbReference type="Proteomes" id="UP000295313"/>
    </source>
</evidence>
<keyword evidence="2" id="KW-1185">Reference proteome</keyword>
<dbReference type="AlphaFoldDB" id="A0A4R8IEB1"/>
<dbReference type="RefSeq" id="WP_133944040.1">
    <property type="nucleotide sequence ID" value="NZ_SOEO01000002.1"/>
</dbReference>
<sequence>MKNNLEEKRREITRILGKGFHFEIAEKIEIKPKGLLSFFKKKEYQIIPRAFQIKEPTLSVLDRISLESINLIESEFNDLKTFADQKRFSRKHYKLMAKIIAIAVAGPYGEESEITEFKNLFFKYLKPSDLYNIVQMIDITSNLMDFINSTRLVTAANVLAETDLVEKKELQD</sequence>
<accession>A0A4R8IEB1</accession>
<protein>
    <submittedName>
        <fullName evidence="1">Uncharacterized protein</fullName>
    </submittedName>
</protein>
<dbReference type="EMBL" id="SOEO01000002">
    <property type="protein sequence ID" value="TDX83990.1"/>
    <property type="molecule type" value="Genomic_DNA"/>
</dbReference>
<gene>
    <name evidence="1" type="ORF">B0I22_1578</name>
</gene>
<evidence type="ECO:0000313" key="1">
    <source>
        <dbReference type="EMBL" id="TDX83990.1"/>
    </source>
</evidence>
<dbReference type="Proteomes" id="UP000295313">
    <property type="component" value="Unassembled WGS sequence"/>
</dbReference>
<name>A0A4R8IEB1_9FLAO</name>
<comment type="caution">
    <text evidence="1">The sequence shown here is derived from an EMBL/GenBank/DDBJ whole genome shotgun (WGS) entry which is preliminary data.</text>
</comment>
<proteinExistence type="predicted"/>
<organism evidence="1 2">
    <name type="scientific">Epilithonimonas xixisoli</name>
    <dbReference type="NCBI Taxonomy" id="1476462"/>
    <lineage>
        <taxon>Bacteria</taxon>
        <taxon>Pseudomonadati</taxon>
        <taxon>Bacteroidota</taxon>
        <taxon>Flavobacteriia</taxon>
        <taxon>Flavobacteriales</taxon>
        <taxon>Weeksellaceae</taxon>
        <taxon>Chryseobacterium group</taxon>
        <taxon>Epilithonimonas</taxon>
    </lineage>
</organism>
<reference evidence="1 2" key="1">
    <citation type="submission" date="2019-03" db="EMBL/GenBank/DDBJ databases">
        <title>Genomic Encyclopedia of Type Strains, Phase III (KMG-III): the genomes of soil and plant-associated and newly described type strains.</title>
        <authorList>
            <person name="Whitman W."/>
        </authorList>
    </citation>
    <scope>NUCLEOTIDE SEQUENCE [LARGE SCALE GENOMIC DNA]</scope>
    <source>
        <strain evidence="1 2">CGMCC 1.12802</strain>
    </source>
</reference>